<dbReference type="InterPro" id="IPR007816">
    <property type="entry name" value="ResB-like_domain"/>
</dbReference>
<evidence type="ECO:0000256" key="4">
    <source>
        <dbReference type="ARBA" id="ARBA00022989"/>
    </source>
</evidence>
<comment type="subcellular location">
    <subcellularLocation>
        <location evidence="1">Membrane</location>
        <topology evidence="1">Multi-pass membrane protein</topology>
    </subcellularLocation>
</comment>
<dbReference type="InterPro" id="IPR045062">
    <property type="entry name" value="Cyt_c_biogenesis_CcsA/CcmC"/>
</dbReference>
<name>A0AAP8NKC6_9BACT</name>
<sequence>MIVQSALFLDYGRLTLMDRERTDAVWKKYGRSLWNFAGSYGLGIALMLILLVLTFAGTLHQVRLSSAMGSEAAIESFFGAAYVLIPLGGENSLISLPLPGMGITCVLLFANLLIGGVFRIRWTWRHAGVLVAHGGILLLLAGIMLGNKMTVAVEQVELPQGDRVHEYSLPFDLRLNRFVPEFYPGTSKPKSYESQITVFPESGGQYDAVIRMNEPLRLSGWTLYQMSWGQDSLHPGRLISILRASHNPLEQMPKWSSYIIAVGLLWHFACVFGRYLRRKPGLASAGTAATDELQAVSAPGGKKRLRLAGICLLVAAIFGVGMLAARPDVHPVLVEHYVPWSPFLVERAGAMAVQDGGRLKPVSTYAGFHLLRTLGKRSFVVDTPEGKRKLSPVEWMLDCMFRPELAEQYPVFLVNREEVVRRLHLPDQKDKRKKYSYAQLAERWEEMTRAVREIRLLGETNLTEAQKEILSLSRNFDVMRGWMLVSRIMLENPAAMERMEFPRWFPSAGRDGERLWTAAPDKAAGAFLAMASLLERKAIGMEGAEASALRMKAEGLLLEKLAQPNEAASAGERHSLEREIFYYRLDPLYISLAVFVAAFVCLLLCALFRPAANAPLWRRFLRPGGFSLAWLTGAGGTVVLAAALVIRMLITMRSPVGNTYETIAFIACMGVLCALVVELFSKKGIVLAAGLLLGAFSCQMGILYEASQAVDHMDPLVAILRSNFLLSTHVITIVLGYAAGLLAAVLSHIYLLASPLRLIGGKTEQSLDRMAYGILCFSLVFTLVGTVFGGIWGNESWGRFWGWDPKENGALMIVLWQLTVLHARKAGWLSSWLLHFSNVVGGVIIAFAWWGVNMLGVGLHSYGFTSGRDALDMFYWSEAVLCVLFIILHYRALRRVDVR</sequence>
<feature type="transmembrane region" description="Helical" evidence="6">
    <location>
        <begin position="255"/>
        <end position="276"/>
    </location>
</feature>
<evidence type="ECO:0000259" key="7">
    <source>
        <dbReference type="Pfam" id="PF01578"/>
    </source>
</evidence>
<evidence type="ECO:0000256" key="3">
    <source>
        <dbReference type="ARBA" id="ARBA00022748"/>
    </source>
</evidence>
<evidence type="ECO:0000256" key="5">
    <source>
        <dbReference type="ARBA" id="ARBA00023136"/>
    </source>
</evidence>
<evidence type="ECO:0000313" key="9">
    <source>
        <dbReference type="EMBL" id="PNC54841.1"/>
    </source>
</evidence>
<evidence type="ECO:0000256" key="6">
    <source>
        <dbReference type="SAM" id="Phobius"/>
    </source>
</evidence>
<evidence type="ECO:0000259" key="8">
    <source>
        <dbReference type="Pfam" id="PF05140"/>
    </source>
</evidence>
<keyword evidence="2 6" id="KW-0812">Transmembrane</keyword>
<protein>
    <recommendedName>
        <fullName evidence="11">Cytochrome c assembly protein domain-containing protein</fullName>
    </recommendedName>
</protein>
<feature type="transmembrane region" description="Helical" evidence="6">
    <location>
        <begin position="127"/>
        <end position="146"/>
    </location>
</feature>
<proteinExistence type="predicted"/>
<dbReference type="Pfam" id="PF01578">
    <property type="entry name" value="Cytochrom_C_asm"/>
    <property type="match status" value="1"/>
</dbReference>
<accession>A0AAP8NKC6</accession>
<keyword evidence="5 6" id="KW-0472">Membrane</keyword>
<feature type="transmembrane region" description="Helical" evidence="6">
    <location>
        <begin position="724"/>
        <end position="751"/>
    </location>
</feature>
<feature type="transmembrane region" description="Helical" evidence="6">
    <location>
        <begin position="101"/>
        <end position="120"/>
    </location>
</feature>
<dbReference type="PANTHER" id="PTHR30071:SF1">
    <property type="entry name" value="CYTOCHROME B_B6 PROTEIN-RELATED"/>
    <property type="match status" value="1"/>
</dbReference>
<keyword evidence="4 6" id="KW-1133">Transmembrane helix</keyword>
<evidence type="ECO:0000313" key="10">
    <source>
        <dbReference type="Proteomes" id="UP000235914"/>
    </source>
</evidence>
<feature type="transmembrane region" description="Helical" evidence="6">
    <location>
        <begin position="662"/>
        <end position="680"/>
    </location>
</feature>
<evidence type="ECO:0000256" key="1">
    <source>
        <dbReference type="ARBA" id="ARBA00004141"/>
    </source>
</evidence>
<evidence type="ECO:0008006" key="11">
    <source>
        <dbReference type="Google" id="ProtNLM"/>
    </source>
</evidence>
<dbReference type="Proteomes" id="UP000235914">
    <property type="component" value="Unassembled WGS sequence"/>
</dbReference>
<feature type="transmembrane region" description="Helical" evidence="6">
    <location>
        <begin position="685"/>
        <end position="704"/>
    </location>
</feature>
<feature type="domain" description="ResB-like" evidence="8">
    <location>
        <begin position="124"/>
        <end position="232"/>
    </location>
</feature>
<dbReference type="PANTHER" id="PTHR30071">
    <property type="entry name" value="HEME EXPORTER PROTEIN C"/>
    <property type="match status" value="1"/>
</dbReference>
<dbReference type="GO" id="GO:0005886">
    <property type="term" value="C:plasma membrane"/>
    <property type="evidence" value="ECO:0007669"/>
    <property type="project" value="TreeGrafter"/>
</dbReference>
<feature type="domain" description="Cytochrome c assembly protein" evidence="7">
    <location>
        <begin position="657"/>
        <end position="860"/>
    </location>
</feature>
<feature type="transmembrane region" description="Helical" evidence="6">
    <location>
        <begin position="588"/>
        <end position="608"/>
    </location>
</feature>
<dbReference type="GO" id="GO:0020037">
    <property type="term" value="F:heme binding"/>
    <property type="evidence" value="ECO:0007669"/>
    <property type="project" value="InterPro"/>
</dbReference>
<dbReference type="EMBL" id="PJKN01000005">
    <property type="protein sequence ID" value="PNC54841.1"/>
    <property type="molecule type" value="Genomic_DNA"/>
</dbReference>
<dbReference type="AlphaFoldDB" id="A0AAP8NKC6"/>
<reference evidence="9 10" key="1">
    <citation type="journal article" date="2017" name="BMC Genomics">
        <title>Genome sequencing of 39 Akkermansia muciniphila isolates reveals its population structure, genomic and functional diverisity, and global distribution in mammalian gut microbiotas.</title>
        <authorList>
            <person name="Guo X."/>
            <person name="Li S."/>
            <person name="Zhang J."/>
            <person name="Wu F."/>
            <person name="Li X."/>
            <person name="Wu D."/>
            <person name="Zhang M."/>
            <person name="Ou Z."/>
            <person name="Jie Z."/>
            <person name="Yan Q."/>
            <person name="Li P."/>
            <person name="Yi J."/>
            <person name="Peng Y."/>
        </authorList>
    </citation>
    <scope>NUCLEOTIDE SEQUENCE [LARGE SCALE GENOMIC DNA]</scope>
    <source>
        <strain evidence="9 10">GP43</strain>
    </source>
</reference>
<feature type="transmembrane region" description="Helical" evidence="6">
    <location>
        <begin position="873"/>
        <end position="893"/>
    </location>
</feature>
<dbReference type="GO" id="GO:0017004">
    <property type="term" value="P:cytochrome complex assembly"/>
    <property type="evidence" value="ECO:0007669"/>
    <property type="project" value="UniProtKB-KW"/>
</dbReference>
<feature type="transmembrane region" description="Helical" evidence="6">
    <location>
        <begin position="40"/>
        <end position="60"/>
    </location>
</feature>
<feature type="transmembrane region" description="Helical" evidence="6">
    <location>
        <begin position="772"/>
        <end position="793"/>
    </location>
</feature>
<gene>
    <name evidence="9" type="ORF">CXU09_09975</name>
</gene>
<feature type="transmembrane region" description="Helical" evidence="6">
    <location>
        <begin position="628"/>
        <end position="650"/>
    </location>
</feature>
<comment type="caution">
    <text evidence="9">The sequence shown here is derived from an EMBL/GenBank/DDBJ whole genome shotgun (WGS) entry which is preliminary data.</text>
</comment>
<organism evidence="9 10">
    <name type="scientific">Akkermansia muciniphila</name>
    <dbReference type="NCBI Taxonomy" id="239935"/>
    <lineage>
        <taxon>Bacteria</taxon>
        <taxon>Pseudomonadati</taxon>
        <taxon>Verrucomicrobiota</taxon>
        <taxon>Verrucomicrobiia</taxon>
        <taxon>Verrucomicrobiales</taxon>
        <taxon>Akkermansiaceae</taxon>
        <taxon>Akkermansia</taxon>
    </lineage>
</organism>
<dbReference type="Pfam" id="PF05140">
    <property type="entry name" value="ResB"/>
    <property type="match status" value="1"/>
</dbReference>
<feature type="transmembrane region" description="Helical" evidence="6">
    <location>
        <begin position="307"/>
        <end position="325"/>
    </location>
</feature>
<keyword evidence="3" id="KW-0201">Cytochrome c-type biogenesis</keyword>
<evidence type="ECO:0000256" key="2">
    <source>
        <dbReference type="ARBA" id="ARBA00022692"/>
    </source>
</evidence>
<feature type="transmembrane region" description="Helical" evidence="6">
    <location>
        <begin position="833"/>
        <end position="853"/>
    </location>
</feature>
<dbReference type="InterPro" id="IPR002541">
    <property type="entry name" value="Cyt_c_assembly"/>
</dbReference>